<dbReference type="AlphaFoldDB" id="A0A2M7SE37"/>
<dbReference type="PANTHER" id="PTHR43249:SF1">
    <property type="entry name" value="D-GLUCOSIDE 3-DEHYDROGENASE"/>
    <property type="match status" value="1"/>
</dbReference>
<feature type="domain" description="GFO/IDH/MocA-like oxidoreductase" evidence="2">
    <location>
        <begin position="151"/>
        <end position="230"/>
    </location>
</feature>
<dbReference type="PANTHER" id="PTHR43249">
    <property type="entry name" value="UDP-N-ACETYL-2-AMINO-2-DEOXY-D-GLUCURONATE OXIDASE"/>
    <property type="match status" value="1"/>
</dbReference>
<dbReference type="GO" id="GO:0000166">
    <property type="term" value="F:nucleotide binding"/>
    <property type="evidence" value="ECO:0007669"/>
    <property type="project" value="InterPro"/>
</dbReference>
<dbReference type="Proteomes" id="UP000229307">
    <property type="component" value="Unassembled WGS sequence"/>
</dbReference>
<dbReference type="InterPro" id="IPR036291">
    <property type="entry name" value="NAD(P)-bd_dom_sf"/>
</dbReference>
<evidence type="ECO:0000259" key="1">
    <source>
        <dbReference type="Pfam" id="PF01408"/>
    </source>
</evidence>
<dbReference type="InterPro" id="IPR055170">
    <property type="entry name" value="GFO_IDH_MocA-like_dom"/>
</dbReference>
<protein>
    <recommendedName>
        <fullName evidence="5">Gfo/Idh/MocA family oxidoreductase</fullName>
    </recommendedName>
</protein>
<sequence>MTRVGFIGSGGIAQFHVSNLKQVKDVQFVSFCDVDEQKAKKMAEEFKCPHYTNYKDMLNKEKMDACYVCLPPFAHEDQEIAVCEKGINIFVEKPTALSMDKAKKVIAAIKKNKVLSAVGHQDRYEDNVDRIKGLLKNKKVGLVMGYFMGGFPMVYWWREKKLSGGQAVEQTIHTFDLARYLFGEVSEVYAAGSKGIMAPKVEKCDIEDASAVTLKMKSGPVVTIFSADFFDYPASKVGLDIYTEDLYIEYKERNSLRIVGQGRDESFPLGNNTGVAIDSTFIEAVRTRDGSKIRSPYEDAAKTLEVTLAANRSMETGKSVRLG</sequence>
<gene>
    <name evidence="3" type="ORF">COY52_02945</name>
</gene>
<dbReference type="Pfam" id="PF01408">
    <property type="entry name" value="GFO_IDH_MocA"/>
    <property type="match status" value="1"/>
</dbReference>
<dbReference type="SUPFAM" id="SSF55347">
    <property type="entry name" value="Glyceraldehyde-3-phosphate dehydrogenase-like, C-terminal domain"/>
    <property type="match status" value="1"/>
</dbReference>
<dbReference type="InterPro" id="IPR052515">
    <property type="entry name" value="Gfo/Idh/MocA_Oxidoreductase"/>
</dbReference>
<dbReference type="SUPFAM" id="SSF51735">
    <property type="entry name" value="NAD(P)-binding Rossmann-fold domains"/>
    <property type="match status" value="1"/>
</dbReference>
<name>A0A2M7SE37_9BACT</name>
<evidence type="ECO:0000259" key="2">
    <source>
        <dbReference type="Pfam" id="PF22725"/>
    </source>
</evidence>
<feature type="domain" description="Gfo/Idh/MocA-like oxidoreductase N-terminal" evidence="1">
    <location>
        <begin position="3"/>
        <end position="120"/>
    </location>
</feature>
<dbReference type="InterPro" id="IPR000683">
    <property type="entry name" value="Gfo/Idh/MocA-like_OxRdtase_N"/>
</dbReference>
<proteinExistence type="predicted"/>
<accession>A0A2M7SE37</accession>
<evidence type="ECO:0008006" key="5">
    <source>
        <dbReference type="Google" id="ProtNLM"/>
    </source>
</evidence>
<organism evidence="3 4">
    <name type="scientific">Candidatus Desantisbacteria bacterium CG_4_10_14_0_8_um_filter_48_22</name>
    <dbReference type="NCBI Taxonomy" id="1974543"/>
    <lineage>
        <taxon>Bacteria</taxon>
        <taxon>Candidatus Desantisiibacteriota</taxon>
    </lineage>
</organism>
<dbReference type="Gene3D" id="3.30.360.10">
    <property type="entry name" value="Dihydrodipicolinate Reductase, domain 2"/>
    <property type="match status" value="1"/>
</dbReference>
<reference evidence="4" key="1">
    <citation type="submission" date="2017-09" db="EMBL/GenBank/DDBJ databases">
        <title>Depth-based differentiation of microbial function through sediment-hosted aquifers and enrichment of novel symbionts in the deep terrestrial subsurface.</title>
        <authorList>
            <person name="Probst A.J."/>
            <person name="Ladd B."/>
            <person name="Jarett J.K."/>
            <person name="Geller-Mcgrath D.E."/>
            <person name="Sieber C.M.K."/>
            <person name="Emerson J.B."/>
            <person name="Anantharaman K."/>
            <person name="Thomas B.C."/>
            <person name="Malmstrom R."/>
            <person name="Stieglmeier M."/>
            <person name="Klingl A."/>
            <person name="Woyke T."/>
            <person name="Ryan C.M."/>
            <person name="Banfield J.F."/>
        </authorList>
    </citation>
    <scope>NUCLEOTIDE SEQUENCE [LARGE SCALE GENOMIC DNA]</scope>
</reference>
<dbReference type="EMBL" id="PFMR01000086">
    <property type="protein sequence ID" value="PIZ17778.1"/>
    <property type="molecule type" value="Genomic_DNA"/>
</dbReference>
<comment type="caution">
    <text evidence="3">The sequence shown here is derived from an EMBL/GenBank/DDBJ whole genome shotgun (WGS) entry which is preliminary data.</text>
</comment>
<dbReference type="Pfam" id="PF22725">
    <property type="entry name" value="GFO_IDH_MocA_C3"/>
    <property type="match status" value="1"/>
</dbReference>
<evidence type="ECO:0000313" key="3">
    <source>
        <dbReference type="EMBL" id="PIZ17778.1"/>
    </source>
</evidence>
<dbReference type="Gene3D" id="3.40.50.720">
    <property type="entry name" value="NAD(P)-binding Rossmann-like Domain"/>
    <property type="match status" value="1"/>
</dbReference>
<evidence type="ECO:0000313" key="4">
    <source>
        <dbReference type="Proteomes" id="UP000229307"/>
    </source>
</evidence>